<gene>
    <name evidence="5" type="ORF">BFS26_02855</name>
    <name evidence="4" type="ORF">BLSS_1390</name>
</gene>
<dbReference type="RefSeq" id="WP_013141474.1">
    <property type="nucleotide sequence ID" value="NZ_JAERWB010000022.1"/>
</dbReference>
<feature type="domain" description="HTH tetR-type" evidence="3">
    <location>
        <begin position="12"/>
        <end position="72"/>
    </location>
</feature>
<feature type="DNA-binding region" description="H-T-H motif" evidence="2">
    <location>
        <begin position="35"/>
        <end position="54"/>
    </location>
</feature>
<dbReference type="EMBL" id="MOAE01000020">
    <property type="protein sequence ID" value="OIN64475.1"/>
    <property type="molecule type" value="Genomic_DNA"/>
</dbReference>
<dbReference type="GO" id="GO:0003677">
    <property type="term" value="F:DNA binding"/>
    <property type="evidence" value="ECO:0007669"/>
    <property type="project" value="UniProtKB-UniRule"/>
</dbReference>
<dbReference type="InterPro" id="IPR009057">
    <property type="entry name" value="Homeodomain-like_sf"/>
</dbReference>
<dbReference type="InterPro" id="IPR050624">
    <property type="entry name" value="HTH-type_Tx_Regulator"/>
</dbReference>
<dbReference type="Proteomes" id="UP000181801">
    <property type="component" value="Unassembled WGS sequence"/>
</dbReference>
<evidence type="ECO:0000259" key="3">
    <source>
        <dbReference type="PROSITE" id="PS50977"/>
    </source>
</evidence>
<dbReference type="PANTHER" id="PTHR43479:SF11">
    <property type="entry name" value="ACREF_ENVCD OPERON REPRESSOR-RELATED"/>
    <property type="match status" value="1"/>
</dbReference>
<dbReference type="InterPro" id="IPR039532">
    <property type="entry name" value="TetR_C_Firmicutes"/>
</dbReference>
<evidence type="ECO:0000256" key="1">
    <source>
        <dbReference type="ARBA" id="ARBA00023125"/>
    </source>
</evidence>
<dbReference type="EMBL" id="JGZA01000029">
    <property type="protein sequence ID" value="KFI67093.1"/>
    <property type="molecule type" value="Genomic_DNA"/>
</dbReference>
<evidence type="ECO:0000313" key="5">
    <source>
        <dbReference type="EMBL" id="OIN64475.1"/>
    </source>
</evidence>
<evidence type="ECO:0000313" key="7">
    <source>
        <dbReference type="Proteomes" id="UP000181801"/>
    </source>
</evidence>
<dbReference type="Pfam" id="PF00440">
    <property type="entry name" value="TetR_N"/>
    <property type="match status" value="1"/>
</dbReference>
<name>A0A087B7U3_BIFLN</name>
<protein>
    <submittedName>
        <fullName evidence="5">AcrR family transcriptional regulator</fullName>
    </submittedName>
    <submittedName>
        <fullName evidence="4">TetR family transcriptional regulator</fullName>
    </submittedName>
</protein>
<sequence length="189" mass="21247">MAKELTESRRTRYTRRAMQDALIELLRDQPLGSITVKALCERADVNRSTFYAHYASIEELLHDIEDETMAWVTTALEQLLAQPDPAGIEHVIERICQYIADNRNHLQVLMSPKADIGFQQQLLGLIYSQRGVGEQLQSSAGYPAEAQMRMRFAVSGSIGLLQYWLATDLAASPESVSHTIFTMCMPATQ</sequence>
<proteinExistence type="predicted"/>
<evidence type="ECO:0000313" key="6">
    <source>
        <dbReference type="Proteomes" id="UP000029024"/>
    </source>
</evidence>
<dbReference type="Pfam" id="PF14278">
    <property type="entry name" value="TetR_C_8"/>
    <property type="match status" value="1"/>
</dbReference>
<reference evidence="4 6" key="1">
    <citation type="submission" date="2014-03" db="EMBL/GenBank/DDBJ databases">
        <title>Genomics of Bifidobacteria.</title>
        <authorList>
            <person name="Ventura M."/>
            <person name="Milani C."/>
            <person name="Lugli G.A."/>
        </authorList>
    </citation>
    <scope>NUCLEOTIDE SEQUENCE [LARGE SCALE GENOMIC DNA]</scope>
    <source>
        <strain evidence="4 6">LMG 21814</strain>
    </source>
</reference>
<dbReference type="AlphaFoldDB" id="A0A087B7U3"/>
<reference evidence="5 7" key="2">
    <citation type="journal article" date="2016" name="BMC Microbiol.">
        <title>Fucosyllactose and L-fucose utilization of infant Bifidobacterium longum and Bifidobacterium kashiwanohense.</title>
        <authorList>
            <person name="Bunesova V."/>
            <person name="Lacroix C."/>
            <person name="Schwab C."/>
        </authorList>
    </citation>
    <scope>NUCLEOTIDE SEQUENCE [LARGE SCALE GENOMIC DNA]</scope>
    <source>
        <strain evidence="5 7">BSM11-5</strain>
    </source>
</reference>
<accession>A0A087B7U3</accession>
<dbReference type="Gene3D" id="1.10.357.10">
    <property type="entry name" value="Tetracycline Repressor, domain 2"/>
    <property type="match status" value="1"/>
</dbReference>
<keyword evidence="1 2" id="KW-0238">DNA-binding</keyword>
<dbReference type="InterPro" id="IPR001647">
    <property type="entry name" value="HTH_TetR"/>
</dbReference>
<evidence type="ECO:0000313" key="4">
    <source>
        <dbReference type="EMBL" id="KFI67093.1"/>
    </source>
</evidence>
<dbReference type="Proteomes" id="UP000029024">
    <property type="component" value="Unassembled WGS sequence"/>
</dbReference>
<dbReference type="SUPFAM" id="SSF46689">
    <property type="entry name" value="Homeodomain-like"/>
    <property type="match status" value="1"/>
</dbReference>
<organism evidence="4 6">
    <name type="scientific">Bifidobacterium longum subsp. suis</name>
    <dbReference type="NCBI Taxonomy" id="1695"/>
    <lineage>
        <taxon>Bacteria</taxon>
        <taxon>Bacillati</taxon>
        <taxon>Actinomycetota</taxon>
        <taxon>Actinomycetes</taxon>
        <taxon>Bifidobacteriales</taxon>
        <taxon>Bifidobacteriaceae</taxon>
        <taxon>Bifidobacterium</taxon>
    </lineage>
</organism>
<evidence type="ECO:0000256" key="2">
    <source>
        <dbReference type="PROSITE-ProRule" id="PRU00335"/>
    </source>
</evidence>
<comment type="caution">
    <text evidence="4">The sequence shown here is derived from an EMBL/GenBank/DDBJ whole genome shotgun (WGS) entry which is preliminary data.</text>
</comment>
<dbReference type="PROSITE" id="PS50977">
    <property type="entry name" value="HTH_TETR_2"/>
    <property type="match status" value="1"/>
</dbReference>
<dbReference type="PANTHER" id="PTHR43479">
    <property type="entry name" value="ACREF/ENVCD OPERON REPRESSOR-RELATED"/>
    <property type="match status" value="1"/>
</dbReference>